<evidence type="ECO:0000313" key="2">
    <source>
        <dbReference type="EMBL" id="GFN05982.1"/>
    </source>
</evidence>
<evidence type="ECO:0000256" key="1">
    <source>
        <dbReference type="SAM" id="MobiDB-lite"/>
    </source>
</evidence>
<dbReference type="PANTHER" id="PTHR43434">
    <property type="entry name" value="PHOSPHOGLYCOLATE PHOSPHATASE"/>
    <property type="match status" value="1"/>
</dbReference>
<dbReference type="AlphaFoldDB" id="A0A7J0CU86"/>
<feature type="region of interest" description="Disordered" evidence="1">
    <location>
        <begin position="1"/>
        <end position="53"/>
    </location>
</feature>
<sequence length="256" mass="26912">MRAQSRRRDFAGDGGGWAQPGDGGGSARRARRHNGPHGFHGSAPHPGPPHRPLTVGFDLDMTLIDSRPGIAAAYRALSAETGVRIDDALVVSRIGPPLEEELAHWFPAAEVAAAGDRYRELYPDHAIAPTTALAGARDSVAEVRALGGRAIVVTAKYEPNAKLHLAHLGIEPDAVVGWLWAEAKGEALREHGAQVYVGDHTGDVRGARAAGALSVAVTTGPCDAQELRAAGADVVLDDLTEFPAWLRAFEADRAAA</sequence>
<gene>
    <name evidence="2" type="ORF">Smic_45380</name>
</gene>
<dbReference type="InterPro" id="IPR036412">
    <property type="entry name" value="HAD-like_sf"/>
</dbReference>
<dbReference type="InterPro" id="IPR050155">
    <property type="entry name" value="HAD-like_hydrolase_sf"/>
</dbReference>
<dbReference type="InterPro" id="IPR023198">
    <property type="entry name" value="PGP-like_dom2"/>
</dbReference>
<dbReference type="GO" id="GO:0004713">
    <property type="term" value="F:protein tyrosine kinase activity"/>
    <property type="evidence" value="ECO:0007669"/>
    <property type="project" value="TreeGrafter"/>
</dbReference>
<dbReference type="GO" id="GO:0005829">
    <property type="term" value="C:cytosol"/>
    <property type="evidence" value="ECO:0007669"/>
    <property type="project" value="TreeGrafter"/>
</dbReference>
<dbReference type="Pfam" id="PF13419">
    <property type="entry name" value="HAD_2"/>
    <property type="match status" value="1"/>
</dbReference>
<protein>
    <submittedName>
        <fullName evidence="2">Hydrolase</fullName>
    </submittedName>
</protein>
<keyword evidence="2" id="KW-0378">Hydrolase</keyword>
<dbReference type="Gene3D" id="1.10.150.240">
    <property type="entry name" value="Putative phosphatase, domain 2"/>
    <property type="match status" value="1"/>
</dbReference>
<organism evidence="2 3">
    <name type="scientific">Streptomyces microflavus</name>
    <name type="common">Streptomyces lipmanii</name>
    <dbReference type="NCBI Taxonomy" id="1919"/>
    <lineage>
        <taxon>Bacteria</taxon>
        <taxon>Bacillati</taxon>
        <taxon>Actinomycetota</taxon>
        <taxon>Actinomycetes</taxon>
        <taxon>Kitasatosporales</taxon>
        <taxon>Streptomycetaceae</taxon>
        <taxon>Streptomyces</taxon>
    </lineage>
</organism>
<dbReference type="PANTHER" id="PTHR43434:SF20">
    <property type="entry name" value="5'-NUCLEOTIDASE"/>
    <property type="match status" value="1"/>
</dbReference>
<feature type="compositionally biased region" description="Basic and acidic residues" evidence="1">
    <location>
        <begin position="1"/>
        <end position="11"/>
    </location>
</feature>
<reference evidence="2 3" key="1">
    <citation type="submission" date="2020-05" db="EMBL/GenBank/DDBJ databases">
        <title>Whole genome shotgun sequence of Streptomyces microflavus NBRC 13062.</title>
        <authorList>
            <person name="Komaki H."/>
            <person name="Tamura T."/>
        </authorList>
    </citation>
    <scope>NUCLEOTIDE SEQUENCE [LARGE SCALE GENOMIC DNA]</scope>
    <source>
        <strain evidence="2 3">NBRC 13062</strain>
    </source>
</reference>
<dbReference type="Proteomes" id="UP000498740">
    <property type="component" value="Unassembled WGS sequence"/>
</dbReference>
<proteinExistence type="predicted"/>
<evidence type="ECO:0000313" key="3">
    <source>
        <dbReference type="Proteomes" id="UP000498740"/>
    </source>
</evidence>
<dbReference type="SUPFAM" id="SSF56784">
    <property type="entry name" value="HAD-like"/>
    <property type="match status" value="1"/>
</dbReference>
<name>A0A7J0CU86_STRMI</name>
<dbReference type="Gene3D" id="3.40.50.1000">
    <property type="entry name" value="HAD superfamily/HAD-like"/>
    <property type="match status" value="1"/>
</dbReference>
<dbReference type="InterPro" id="IPR023214">
    <property type="entry name" value="HAD_sf"/>
</dbReference>
<feature type="compositionally biased region" description="Gly residues" evidence="1">
    <location>
        <begin position="12"/>
        <end position="26"/>
    </location>
</feature>
<comment type="caution">
    <text evidence="2">The sequence shown here is derived from an EMBL/GenBank/DDBJ whole genome shotgun (WGS) entry which is preliminary data.</text>
</comment>
<dbReference type="EMBL" id="BLWD01000001">
    <property type="protein sequence ID" value="GFN05982.1"/>
    <property type="molecule type" value="Genomic_DNA"/>
</dbReference>
<dbReference type="GO" id="GO:0016787">
    <property type="term" value="F:hydrolase activity"/>
    <property type="evidence" value="ECO:0007669"/>
    <property type="project" value="UniProtKB-KW"/>
</dbReference>
<accession>A0A7J0CU86</accession>
<dbReference type="InterPro" id="IPR041492">
    <property type="entry name" value="HAD_2"/>
</dbReference>